<gene>
    <name evidence="1" type="ORF">X474_23020</name>
</gene>
<reference evidence="1 2" key="1">
    <citation type="submission" date="2013-11" db="EMBL/GenBank/DDBJ databases">
        <title>Metagenomic analysis of a methanogenic consortium involved in long chain n-alkane degradation.</title>
        <authorList>
            <person name="Davidova I.A."/>
            <person name="Callaghan A.V."/>
            <person name="Wawrik B."/>
            <person name="Pruitt S."/>
            <person name="Marks C."/>
            <person name="Duncan K.E."/>
            <person name="Suflita J.M."/>
        </authorList>
    </citation>
    <scope>NUCLEOTIDE SEQUENCE [LARGE SCALE GENOMIC DNA]</scope>
    <source>
        <strain evidence="1 2">SPR</strain>
    </source>
</reference>
<organism evidence="1 2">
    <name type="scientific">Dethiosulfatarculus sandiegensis</name>
    <dbReference type="NCBI Taxonomy" id="1429043"/>
    <lineage>
        <taxon>Bacteria</taxon>
        <taxon>Pseudomonadati</taxon>
        <taxon>Thermodesulfobacteriota</taxon>
        <taxon>Desulfarculia</taxon>
        <taxon>Desulfarculales</taxon>
        <taxon>Desulfarculaceae</taxon>
        <taxon>Dethiosulfatarculus</taxon>
    </lineage>
</organism>
<dbReference type="Proteomes" id="UP000032233">
    <property type="component" value="Unassembled WGS sequence"/>
</dbReference>
<evidence type="ECO:0000313" key="1">
    <source>
        <dbReference type="EMBL" id="KIX11786.1"/>
    </source>
</evidence>
<dbReference type="InParanoid" id="A0A0D2J7T4"/>
<dbReference type="EMBL" id="AZAC01000045">
    <property type="protein sequence ID" value="KIX11786.1"/>
    <property type="molecule type" value="Genomic_DNA"/>
</dbReference>
<evidence type="ECO:0000313" key="2">
    <source>
        <dbReference type="Proteomes" id="UP000032233"/>
    </source>
</evidence>
<dbReference type="RefSeq" id="WP_044351689.1">
    <property type="nucleotide sequence ID" value="NZ_AZAC01000045.1"/>
</dbReference>
<dbReference type="AlphaFoldDB" id="A0A0D2J7T4"/>
<sequence length="70" mass="8037">MKQVNKLKRQMKALKKQGDLGIEETFRAKQAWRQKALALHKVSNKLKRTGINTKNLAAHHPEFGQKKALC</sequence>
<protein>
    <submittedName>
        <fullName evidence="1">Uncharacterized protein</fullName>
    </submittedName>
</protein>
<proteinExistence type="predicted"/>
<name>A0A0D2J7T4_9BACT</name>
<comment type="caution">
    <text evidence="1">The sequence shown here is derived from an EMBL/GenBank/DDBJ whole genome shotgun (WGS) entry which is preliminary data.</text>
</comment>
<keyword evidence="2" id="KW-1185">Reference proteome</keyword>
<accession>A0A0D2J7T4</accession>